<dbReference type="InterPro" id="IPR038656">
    <property type="entry name" value="Peptidase_G1_sf"/>
</dbReference>
<dbReference type="AlphaFoldDB" id="A0A175VZG1"/>
<reference evidence="6" key="2">
    <citation type="submission" date="2015-06" db="EMBL/GenBank/DDBJ databases">
        <authorList>
            <person name="van de Sande W.W.J."/>
        </authorList>
    </citation>
    <scope>NUCLEOTIDE SEQUENCE [LARGE SCALE GENOMIC DNA]</scope>
    <source>
        <strain evidence="6">mm55</strain>
    </source>
</reference>
<evidence type="ECO:0000256" key="2">
    <source>
        <dbReference type="SAM" id="SignalP"/>
    </source>
</evidence>
<keyword evidence="2" id="KW-0732">Signal</keyword>
<evidence type="ECO:0000313" key="6">
    <source>
        <dbReference type="Proteomes" id="UP000078237"/>
    </source>
</evidence>
<dbReference type="InterPro" id="IPR013320">
    <property type="entry name" value="ConA-like_dom_sf"/>
</dbReference>
<evidence type="ECO:0000313" key="4">
    <source>
        <dbReference type="EMBL" id="KXX76868.1"/>
    </source>
</evidence>
<evidence type="ECO:0000313" key="3">
    <source>
        <dbReference type="EMBL" id="KXX76537.1"/>
    </source>
</evidence>
<reference evidence="4" key="1">
    <citation type="submission" date="2015-06" db="EMBL/GenBank/DDBJ databases">
        <authorList>
            <person name="Hoefler B.C."/>
            <person name="Straight P.D."/>
        </authorList>
    </citation>
    <scope>NUCLEOTIDE SEQUENCE [LARGE SCALE GENOMIC DNA]</scope>
    <source>
        <strain evidence="4">Mm55</strain>
    </source>
</reference>
<gene>
    <name evidence="5" type="ORF">MMYC01_204893</name>
    <name evidence="3" type="ORF">MMYC01_205997</name>
    <name evidence="4" type="ORF">MMYC01_206730</name>
</gene>
<comment type="caution">
    <text evidence="4">The sequence shown here is derived from an EMBL/GenBank/DDBJ whole genome shotgun (WGS) entry which is preliminary data.</text>
</comment>
<dbReference type="Proteomes" id="UP000078237">
    <property type="component" value="Unassembled WGS sequence"/>
</dbReference>
<evidence type="ECO:0000313" key="5">
    <source>
        <dbReference type="EMBL" id="KXX77739.1"/>
    </source>
</evidence>
<dbReference type="Gene3D" id="2.60.120.700">
    <property type="entry name" value="Peptidase G1"/>
    <property type="match status" value="1"/>
</dbReference>
<feature type="chain" id="PRO_5014046007" evidence="2">
    <location>
        <begin position="19"/>
        <end position="333"/>
    </location>
</feature>
<dbReference type="EMBL" id="LCTW02000148">
    <property type="protein sequence ID" value="KXX77739.1"/>
    <property type="molecule type" value="Genomic_DNA"/>
</dbReference>
<feature type="signal peptide" evidence="2">
    <location>
        <begin position="1"/>
        <end position="18"/>
    </location>
</feature>
<dbReference type="EMBL" id="LCTW02000189">
    <property type="protein sequence ID" value="KXX76868.1"/>
    <property type="molecule type" value="Genomic_DNA"/>
</dbReference>
<dbReference type="SUPFAM" id="SSF49899">
    <property type="entry name" value="Concanavalin A-like lectins/glucanases"/>
    <property type="match status" value="1"/>
</dbReference>
<feature type="active site" description="Proton acceptor" evidence="1">
    <location>
        <position position="258"/>
    </location>
</feature>
<dbReference type="VEuPathDB" id="FungiDB:MMYC01_205997"/>
<evidence type="ECO:0000256" key="1">
    <source>
        <dbReference type="PIRSR" id="PIRSR600250-50"/>
    </source>
</evidence>
<dbReference type="CDD" id="cd13426">
    <property type="entry name" value="Peptidase_G1"/>
    <property type="match status" value="1"/>
</dbReference>
<reference evidence="4 6" key="3">
    <citation type="submission" date="2016-01" db="EMBL/GenBank/DDBJ databases">
        <title>Madurella mycetomatis genome sequencing.</title>
        <authorList>
            <person name="Van De Sande W."/>
        </authorList>
    </citation>
    <scope>NUCLEOTIDE SEQUENCE [LARGE SCALE GENOMIC DNA]</scope>
    <source>
        <strain evidence="6">mm55</strain>
        <strain evidence="4">Mm55</strain>
    </source>
</reference>
<dbReference type="OrthoDB" id="2862635at2759"/>
<dbReference type="VEuPathDB" id="FungiDB:MMYC01_206730"/>
<dbReference type="EMBL" id="LCTW02000205">
    <property type="protein sequence ID" value="KXX76537.1"/>
    <property type="molecule type" value="Genomic_DNA"/>
</dbReference>
<dbReference type="PANTHER" id="PTHR37536:SF1">
    <property type="entry name" value="ASPERGILLOPEPSIN, PUTAITVE (AFU_ORTHOLOGUE AFUA_7G01200)"/>
    <property type="match status" value="1"/>
</dbReference>
<dbReference type="GO" id="GO:0070007">
    <property type="term" value="F:glutamic-type endopeptidase activity"/>
    <property type="evidence" value="ECO:0007669"/>
    <property type="project" value="InterPro"/>
</dbReference>
<name>A0A175VZG1_9PEZI</name>
<accession>A0A175VZG1</accession>
<dbReference type="STRING" id="100816.A0A175VZG1"/>
<dbReference type="GO" id="GO:0006508">
    <property type="term" value="P:proteolysis"/>
    <property type="evidence" value="ECO:0007669"/>
    <property type="project" value="InterPro"/>
</dbReference>
<dbReference type="VEuPathDB" id="FungiDB:MMYC01_204893"/>
<dbReference type="Pfam" id="PF01828">
    <property type="entry name" value="Peptidase_A4"/>
    <property type="match status" value="2"/>
</dbReference>
<proteinExistence type="predicted"/>
<sequence length="333" mass="34767">MKPTAFLATLTLTTSTYAAILPAQPFRPRNAPAHHYRLLHTLTPPLPAPGQGRMLSFSQAQEAQSTRGGAVLALPPVGAQPPSSPPAVTTVEGTWRVPQADAPTSGPTANNSVGVYAASFWIGLSAAAPCSAASTTLRAGVDVFWDGTFGGEQSPFAWYQFPGQATSTGMGNFSVAAGDLVRFELRAEDAGRWVEVAVENFGAGPATDGREEGDDAASGDVGLLVPRQRASQRFELGDAASASTSAADCGRRVSWLVEDFPLAGLPDVPVALANFTSVTFEDAAVTSADGQVRDVSEAEVMDIRLDAQGGRLTECELMGEGRLRCARVVGEDE</sequence>
<keyword evidence="6" id="KW-1185">Reference proteome</keyword>
<protein>
    <submittedName>
        <fullName evidence="4">Aspergillopepsin-2</fullName>
    </submittedName>
</protein>
<dbReference type="PANTHER" id="PTHR37536">
    <property type="entry name" value="PUTATIVE (AFU_ORTHOLOGUE AFUA_3G02970)-RELATED"/>
    <property type="match status" value="1"/>
</dbReference>
<dbReference type="InterPro" id="IPR000250">
    <property type="entry name" value="Peptidase_G1"/>
</dbReference>
<organism evidence="4 6">
    <name type="scientific">Madurella mycetomatis</name>
    <dbReference type="NCBI Taxonomy" id="100816"/>
    <lineage>
        <taxon>Eukaryota</taxon>
        <taxon>Fungi</taxon>
        <taxon>Dikarya</taxon>
        <taxon>Ascomycota</taxon>
        <taxon>Pezizomycotina</taxon>
        <taxon>Sordariomycetes</taxon>
        <taxon>Sordariomycetidae</taxon>
        <taxon>Sordariales</taxon>
        <taxon>Sordariales incertae sedis</taxon>
        <taxon>Madurella</taxon>
    </lineage>
</organism>